<dbReference type="Proteomes" id="UP001501343">
    <property type="component" value="Unassembled WGS sequence"/>
</dbReference>
<proteinExistence type="inferred from homology"/>
<keyword evidence="4" id="KW-0633">Potassium transport</keyword>
<feature type="transmembrane region" description="Helical" evidence="13">
    <location>
        <begin position="91"/>
        <end position="109"/>
    </location>
</feature>
<sequence length="215" mass="23651">MSDPEQEMTPNEGFFTAERAKAFADAVVAIAMTLLILPLMESVADVAGADKSAAHWFDEHQQQVISFVISFVLIAMFWMSHHRVFATVDTVTTPLLWIIMAWLLTIVWLPVATAMSGQMSGDDPVVKIVYIGSMVVTSLVMLGQRLYLRAHPQLHRITEPHLVAGASADIAMAVLFIVALAVAVLVPAIGYWALLVMFLVTPVQHVIARMLTRAR</sequence>
<keyword evidence="7" id="KW-0630">Potassium</keyword>
<evidence type="ECO:0000256" key="2">
    <source>
        <dbReference type="ARBA" id="ARBA00006920"/>
    </source>
</evidence>
<evidence type="ECO:0000256" key="11">
    <source>
        <dbReference type="ARBA" id="ARBA00023303"/>
    </source>
</evidence>
<comment type="similarity">
    <text evidence="2">Belongs to the TMEM175 family.</text>
</comment>
<dbReference type="InterPro" id="IPR010617">
    <property type="entry name" value="TMEM175-like"/>
</dbReference>
<comment type="caution">
    <text evidence="14">The sequence shown here is derived from an EMBL/GenBank/DDBJ whole genome shotgun (WGS) entry which is preliminary data.</text>
</comment>
<evidence type="ECO:0000256" key="10">
    <source>
        <dbReference type="ARBA" id="ARBA00023136"/>
    </source>
</evidence>
<evidence type="ECO:0000256" key="12">
    <source>
        <dbReference type="ARBA" id="ARBA00034430"/>
    </source>
</evidence>
<keyword evidence="9" id="KW-0406">Ion transport</keyword>
<gene>
    <name evidence="14" type="ORF">GCM10009775_12750</name>
</gene>
<evidence type="ECO:0000256" key="1">
    <source>
        <dbReference type="ARBA" id="ARBA00004141"/>
    </source>
</evidence>
<protein>
    <submittedName>
        <fullName evidence="14">TMEM175 family protein</fullName>
    </submittedName>
</protein>
<reference evidence="14 15" key="1">
    <citation type="journal article" date="2019" name="Int. J. Syst. Evol. Microbiol.">
        <title>The Global Catalogue of Microorganisms (GCM) 10K type strain sequencing project: providing services to taxonomists for standard genome sequencing and annotation.</title>
        <authorList>
            <consortium name="The Broad Institute Genomics Platform"/>
            <consortium name="The Broad Institute Genome Sequencing Center for Infectious Disease"/>
            <person name="Wu L."/>
            <person name="Ma J."/>
        </authorList>
    </citation>
    <scope>NUCLEOTIDE SEQUENCE [LARGE SCALE GENOMIC DNA]</scope>
    <source>
        <strain evidence="14 15">JCM 14900</strain>
    </source>
</reference>
<evidence type="ECO:0000256" key="8">
    <source>
        <dbReference type="ARBA" id="ARBA00022989"/>
    </source>
</evidence>
<dbReference type="RefSeq" id="WP_248146490.1">
    <property type="nucleotide sequence ID" value="NZ_BAAAOF010000002.1"/>
</dbReference>
<evidence type="ECO:0000256" key="3">
    <source>
        <dbReference type="ARBA" id="ARBA00022448"/>
    </source>
</evidence>
<dbReference type="Pfam" id="PF06736">
    <property type="entry name" value="TMEM175"/>
    <property type="match status" value="1"/>
</dbReference>
<comment type="catalytic activity">
    <reaction evidence="12">
        <text>K(+)(in) = K(+)(out)</text>
        <dbReference type="Rhea" id="RHEA:29463"/>
        <dbReference type="ChEBI" id="CHEBI:29103"/>
    </reaction>
</comment>
<dbReference type="PANTHER" id="PTHR31462">
    <property type="entry name" value="ENDOSOMAL/LYSOSOMAL POTASSIUM CHANNEL TMEM175"/>
    <property type="match status" value="1"/>
</dbReference>
<feature type="transmembrane region" description="Helical" evidence="13">
    <location>
        <begin position="22"/>
        <end position="40"/>
    </location>
</feature>
<keyword evidence="10 13" id="KW-0472">Membrane</keyword>
<accession>A0ABN2PH46</accession>
<keyword evidence="3" id="KW-0813">Transport</keyword>
<evidence type="ECO:0000256" key="9">
    <source>
        <dbReference type="ARBA" id="ARBA00023065"/>
    </source>
</evidence>
<feature type="transmembrane region" description="Helical" evidence="13">
    <location>
        <begin position="189"/>
        <end position="208"/>
    </location>
</feature>
<evidence type="ECO:0000256" key="4">
    <source>
        <dbReference type="ARBA" id="ARBA00022538"/>
    </source>
</evidence>
<feature type="transmembrane region" description="Helical" evidence="13">
    <location>
        <begin position="60"/>
        <end position="79"/>
    </location>
</feature>
<feature type="transmembrane region" description="Helical" evidence="13">
    <location>
        <begin position="129"/>
        <end position="148"/>
    </location>
</feature>
<keyword evidence="11" id="KW-0407">Ion channel</keyword>
<comment type="subcellular location">
    <subcellularLocation>
        <location evidence="1">Membrane</location>
        <topology evidence="1">Multi-pass membrane protein</topology>
    </subcellularLocation>
</comment>
<name>A0ABN2PH46_9MICO</name>
<feature type="transmembrane region" description="Helical" evidence="13">
    <location>
        <begin position="160"/>
        <end position="183"/>
    </location>
</feature>
<keyword evidence="8 13" id="KW-1133">Transmembrane helix</keyword>
<evidence type="ECO:0000256" key="5">
    <source>
        <dbReference type="ARBA" id="ARBA00022692"/>
    </source>
</evidence>
<evidence type="ECO:0000313" key="14">
    <source>
        <dbReference type="EMBL" id="GAA1921780.1"/>
    </source>
</evidence>
<dbReference type="EMBL" id="BAAAOF010000002">
    <property type="protein sequence ID" value="GAA1921780.1"/>
    <property type="molecule type" value="Genomic_DNA"/>
</dbReference>
<evidence type="ECO:0000313" key="15">
    <source>
        <dbReference type="Proteomes" id="UP001501343"/>
    </source>
</evidence>
<evidence type="ECO:0000256" key="13">
    <source>
        <dbReference type="SAM" id="Phobius"/>
    </source>
</evidence>
<organism evidence="14 15">
    <name type="scientific">Microbacterium aoyamense</name>
    <dbReference type="NCBI Taxonomy" id="344166"/>
    <lineage>
        <taxon>Bacteria</taxon>
        <taxon>Bacillati</taxon>
        <taxon>Actinomycetota</taxon>
        <taxon>Actinomycetes</taxon>
        <taxon>Micrococcales</taxon>
        <taxon>Microbacteriaceae</taxon>
        <taxon>Microbacterium</taxon>
    </lineage>
</organism>
<keyword evidence="15" id="KW-1185">Reference proteome</keyword>
<evidence type="ECO:0000256" key="7">
    <source>
        <dbReference type="ARBA" id="ARBA00022958"/>
    </source>
</evidence>
<keyword evidence="6" id="KW-0631">Potassium channel</keyword>
<dbReference type="PANTHER" id="PTHR31462:SF5">
    <property type="entry name" value="ENDOSOMAL_LYSOSOMAL PROTON CHANNEL TMEM175"/>
    <property type="match status" value="1"/>
</dbReference>
<keyword evidence="5 13" id="KW-0812">Transmembrane</keyword>
<evidence type="ECO:0000256" key="6">
    <source>
        <dbReference type="ARBA" id="ARBA00022826"/>
    </source>
</evidence>